<sequence>MLVSPPLPPSRRRLTWQAAASARAHTWSQASHKNSRSGDSRIMGARVHVFPLRRSSKRHRDGSRPSIASISNTAGERALAK</sequence>
<organism evidence="2 3">
    <name type="scientific">Sporormia fimetaria CBS 119925</name>
    <dbReference type="NCBI Taxonomy" id="1340428"/>
    <lineage>
        <taxon>Eukaryota</taxon>
        <taxon>Fungi</taxon>
        <taxon>Dikarya</taxon>
        <taxon>Ascomycota</taxon>
        <taxon>Pezizomycotina</taxon>
        <taxon>Dothideomycetes</taxon>
        <taxon>Pleosporomycetidae</taxon>
        <taxon>Pleosporales</taxon>
        <taxon>Sporormiaceae</taxon>
        <taxon>Sporormia</taxon>
    </lineage>
</organism>
<dbReference type="EMBL" id="MU006569">
    <property type="protein sequence ID" value="KAF2748498.1"/>
    <property type="molecule type" value="Genomic_DNA"/>
</dbReference>
<accession>A0A6A6VD39</accession>
<evidence type="ECO:0000256" key="1">
    <source>
        <dbReference type="SAM" id="MobiDB-lite"/>
    </source>
</evidence>
<evidence type="ECO:0000313" key="2">
    <source>
        <dbReference type="EMBL" id="KAF2748498.1"/>
    </source>
</evidence>
<name>A0A6A6VD39_9PLEO</name>
<dbReference type="Proteomes" id="UP000799440">
    <property type="component" value="Unassembled WGS sequence"/>
</dbReference>
<evidence type="ECO:0000313" key="3">
    <source>
        <dbReference type="Proteomes" id="UP000799440"/>
    </source>
</evidence>
<dbReference type="AlphaFoldDB" id="A0A6A6VD39"/>
<keyword evidence="3" id="KW-1185">Reference proteome</keyword>
<feature type="region of interest" description="Disordered" evidence="1">
    <location>
        <begin position="24"/>
        <end position="81"/>
    </location>
</feature>
<proteinExistence type="predicted"/>
<reference evidence="2" key="1">
    <citation type="journal article" date="2020" name="Stud. Mycol.">
        <title>101 Dothideomycetes genomes: a test case for predicting lifestyles and emergence of pathogens.</title>
        <authorList>
            <person name="Haridas S."/>
            <person name="Albert R."/>
            <person name="Binder M."/>
            <person name="Bloem J."/>
            <person name="Labutti K."/>
            <person name="Salamov A."/>
            <person name="Andreopoulos B."/>
            <person name="Baker S."/>
            <person name="Barry K."/>
            <person name="Bills G."/>
            <person name="Bluhm B."/>
            <person name="Cannon C."/>
            <person name="Castanera R."/>
            <person name="Culley D."/>
            <person name="Daum C."/>
            <person name="Ezra D."/>
            <person name="Gonzalez J."/>
            <person name="Henrissat B."/>
            <person name="Kuo A."/>
            <person name="Liang C."/>
            <person name="Lipzen A."/>
            <person name="Lutzoni F."/>
            <person name="Magnuson J."/>
            <person name="Mondo S."/>
            <person name="Nolan M."/>
            <person name="Ohm R."/>
            <person name="Pangilinan J."/>
            <person name="Park H.-J."/>
            <person name="Ramirez L."/>
            <person name="Alfaro M."/>
            <person name="Sun H."/>
            <person name="Tritt A."/>
            <person name="Yoshinaga Y."/>
            <person name="Zwiers L.-H."/>
            <person name="Turgeon B."/>
            <person name="Goodwin S."/>
            <person name="Spatafora J."/>
            <person name="Crous P."/>
            <person name="Grigoriev I."/>
        </authorList>
    </citation>
    <scope>NUCLEOTIDE SEQUENCE</scope>
    <source>
        <strain evidence="2">CBS 119925</strain>
    </source>
</reference>
<protein>
    <submittedName>
        <fullName evidence="2">Uncharacterized protein</fullName>
    </submittedName>
</protein>
<gene>
    <name evidence="2" type="ORF">M011DRAFT_351086</name>
</gene>